<dbReference type="PaxDb" id="67767-A0A0J7KQP0"/>
<dbReference type="InterPro" id="IPR008984">
    <property type="entry name" value="SMAD_FHA_dom_sf"/>
</dbReference>
<evidence type="ECO:0000256" key="12">
    <source>
        <dbReference type="SAM" id="MobiDB-lite"/>
    </source>
</evidence>
<evidence type="ECO:0000256" key="8">
    <source>
        <dbReference type="ARBA" id="ARBA00023158"/>
    </source>
</evidence>
<keyword evidence="2" id="KW-1017">Isopeptide bond</keyword>
<keyword evidence="8" id="KW-0943">RNA-mediated gene silencing</keyword>
<evidence type="ECO:0000313" key="14">
    <source>
        <dbReference type="EMBL" id="KMQ92692.1"/>
    </source>
</evidence>
<dbReference type="EMBL" id="LBMM01004214">
    <property type="protein sequence ID" value="KMQ92692.1"/>
    <property type="molecule type" value="Genomic_DNA"/>
</dbReference>
<keyword evidence="5" id="KW-0747">Spliceosome</keyword>
<evidence type="ECO:0000259" key="13">
    <source>
        <dbReference type="PROSITE" id="PS50006"/>
    </source>
</evidence>
<dbReference type="SUPFAM" id="SSF49879">
    <property type="entry name" value="SMAD/FHA domain"/>
    <property type="match status" value="1"/>
</dbReference>
<keyword evidence="9" id="KW-0508">mRNA splicing</keyword>
<evidence type="ECO:0000256" key="11">
    <source>
        <dbReference type="ARBA" id="ARBA00055964"/>
    </source>
</evidence>
<reference evidence="14 15" key="1">
    <citation type="submission" date="2015-04" db="EMBL/GenBank/DDBJ databases">
        <title>Lasius niger genome sequencing.</title>
        <authorList>
            <person name="Konorov E.A."/>
            <person name="Nikitin M.A."/>
            <person name="Kirill M.V."/>
            <person name="Chang P."/>
        </authorList>
    </citation>
    <scope>NUCLEOTIDE SEQUENCE [LARGE SCALE GENOMIC DNA]</scope>
    <source>
        <tissue evidence="14">Whole</tissue>
    </source>
</reference>
<keyword evidence="4" id="KW-0507">mRNA processing</keyword>
<keyword evidence="7" id="KW-0175">Coiled coil</keyword>
<protein>
    <submittedName>
        <fullName evidence="14">Smad nuclear-interacting protein 1</fullName>
    </submittedName>
</protein>
<dbReference type="STRING" id="67767.A0A0J7KQP0"/>
<evidence type="ECO:0000256" key="2">
    <source>
        <dbReference type="ARBA" id="ARBA00022499"/>
    </source>
</evidence>
<evidence type="ECO:0000256" key="5">
    <source>
        <dbReference type="ARBA" id="ARBA00022728"/>
    </source>
</evidence>
<feature type="compositionally biased region" description="Polar residues" evidence="12">
    <location>
        <begin position="1"/>
        <end position="10"/>
    </location>
</feature>
<dbReference type="PANTHER" id="PTHR23308">
    <property type="entry name" value="NUCLEAR INHIBITOR OF PROTEIN PHOSPHATASE-1"/>
    <property type="match status" value="1"/>
</dbReference>
<dbReference type="InterPro" id="IPR050923">
    <property type="entry name" value="Cell_Proc_Reg/RNA_Proc"/>
</dbReference>
<evidence type="ECO:0000256" key="7">
    <source>
        <dbReference type="ARBA" id="ARBA00023054"/>
    </source>
</evidence>
<dbReference type="GO" id="GO:0006397">
    <property type="term" value="P:mRNA processing"/>
    <property type="evidence" value="ECO:0007669"/>
    <property type="project" value="UniProtKB-KW"/>
</dbReference>
<name>A0A0J7KQP0_LASNI</name>
<dbReference type="GO" id="GO:0005681">
    <property type="term" value="C:spliceosomal complex"/>
    <property type="evidence" value="ECO:0007669"/>
    <property type="project" value="UniProtKB-KW"/>
</dbReference>
<evidence type="ECO:0000256" key="1">
    <source>
        <dbReference type="ARBA" id="ARBA00004123"/>
    </source>
</evidence>
<feature type="compositionally biased region" description="Basic and acidic residues" evidence="12">
    <location>
        <begin position="11"/>
        <end position="47"/>
    </location>
</feature>
<evidence type="ECO:0000256" key="10">
    <source>
        <dbReference type="ARBA" id="ARBA00023242"/>
    </source>
</evidence>
<dbReference type="AlphaFoldDB" id="A0A0J7KQP0"/>
<keyword evidence="6" id="KW-0832">Ubl conjugation</keyword>
<dbReference type="OrthoDB" id="444265at2759"/>
<keyword evidence="15" id="KW-1185">Reference proteome</keyword>
<dbReference type="Pfam" id="PF00498">
    <property type="entry name" value="FHA"/>
    <property type="match status" value="1"/>
</dbReference>
<proteinExistence type="predicted"/>
<accession>A0A0J7KQP0</accession>
<dbReference type="PROSITE" id="PS50006">
    <property type="entry name" value="FHA_DOMAIN"/>
    <property type="match status" value="1"/>
</dbReference>
<organism evidence="14 15">
    <name type="scientific">Lasius niger</name>
    <name type="common">Black garden ant</name>
    <dbReference type="NCBI Taxonomy" id="67767"/>
    <lineage>
        <taxon>Eukaryota</taxon>
        <taxon>Metazoa</taxon>
        <taxon>Ecdysozoa</taxon>
        <taxon>Arthropoda</taxon>
        <taxon>Hexapoda</taxon>
        <taxon>Insecta</taxon>
        <taxon>Pterygota</taxon>
        <taxon>Neoptera</taxon>
        <taxon>Endopterygota</taxon>
        <taxon>Hymenoptera</taxon>
        <taxon>Apocrita</taxon>
        <taxon>Aculeata</taxon>
        <taxon>Formicoidea</taxon>
        <taxon>Formicidae</taxon>
        <taxon>Formicinae</taxon>
        <taxon>Lasius</taxon>
        <taxon>Lasius</taxon>
    </lineage>
</organism>
<comment type="function">
    <text evidence="11">Required for pre-mRNA splicing as component of the spliceosome. As a component of the minor spliceosome, involved in the splicing of U12-type introns in pre-mRNAs. Down-regulates NF-kappa-B signaling by competing with RELA for CREBBP/EP300 binding. Involved in the microRNA (miRNA) biogenesis. May be involved in cyclin-D1/CCND1 mRNA stability through the SNARP complex which associates with both the 3'end of the CCND1 gene and its mRNA.</text>
</comment>
<dbReference type="Gene3D" id="2.60.200.20">
    <property type="match status" value="1"/>
</dbReference>
<dbReference type="GO" id="GO:0031047">
    <property type="term" value="P:regulatory ncRNA-mediated gene silencing"/>
    <property type="evidence" value="ECO:0007669"/>
    <property type="project" value="UniProtKB-KW"/>
</dbReference>
<evidence type="ECO:0000256" key="9">
    <source>
        <dbReference type="ARBA" id="ARBA00023187"/>
    </source>
</evidence>
<feature type="domain" description="FHA" evidence="13">
    <location>
        <begin position="195"/>
        <end position="258"/>
    </location>
</feature>
<evidence type="ECO:0000256" key="3">
    <source>
        <dbReference type="ARBA" id="ARBA00022553"/>
    </source>
</evidence>
<gene>
    <name evidence="14" type="ORF">RF55_7285</name>
</gene>
<comment type="subcellular location">
    <subcellularLocation>
        <location evidence="1">Nucleus</location>
    </subcellularLocation>
</comment>
<feature type="region of interest" description="Disordered" evidence="12">
    <location>
        <begin position="1"/>
        <end position="122"/>
    </location>
</feature>
<evidence type="ECO:0000256" key="4">
    <source>
        <dbReference type="ARBA" id="ARBA00022664"/>
    </source>
</evidence>
<comment type="caution">
    <text evidence="14">The sequence shown here is derived from an EMBL/GenBank/DDBJ whole genome shotgun (WGS) entry which is preliminary data.</text>
</comment>
<keyword evidence="10" id="KW-0539">Nucleus</keyword>
<dbReference type="InterPro" id="IPR000253">
    <property type="entry name" value="FHA_dom"/>
</dbReference>
<feature type="compositionally biased region" description="Basic and acidic residues" evidence="12">
    <location>
        <begin position="55"/>
        <end position="64"/>
    </location>
</feature>
<dbReference type="SMART" id="SM00240">
    <property type="entry name" value="FHA"/>
    <property type="match status" value="1"/>
</dbReference>
<dbReference type="GO" id="GO:0008380">
    <property type="term" value="P:RNA splicing"/>
    <property type="evidence" value="ECO:0007669"/>
    <property type="project" value="UniProtKB-KW"/>
</dbReference>
<evidence type="ECO:0000313" key="15">
    <source>
        <dbReference type="Proteomes" id="UP000036403"/>
    </source>
</evidence>
<feature type="compositionally biased region" description="Basic and acidic residues" evidence="12">
    <location>
        <begin position="70"/>
        <end position="122"/>
    </location>
</feature>
<dbReference type="FunFam" id="2.60.200.20:FF:000008">
    <property type="entry name" value="smad nuclear-interacting protein 1"/>
    <property type="match status" value="1"/>
</dbReference>
<keyword evidence="3" id="KW-0597">Phosphoprotein</keyword>
<sequence>MSNWRSSHSNGAERRDTYKNDKEDRRERSNDSHRDRSQRDRSRDRDHRGGRRDHPRRDQDEKQNGKKKYERSPARRENSHSRHRERNERSRSRDRRDDTGRRRSDQHKQKRSSDDVKVKRESSIEWGKSNIKTEKEKPNFEVSGKLTEDMNTVNGVVIKYSEPQDAKKPKRRWRLYPFKGEKALPTLYIHRQSAYLMGRDRKVADIPLDHPSCSKQHAALQYRLVSYQKEGGIEGRRIRPYIIDLESANGTFVNNVKLEPRRYHELLEKDVVRFGFSTREYVLLHEHSKDDSLDDDVPLTNAT</sequence>
<dbReference type="Proteomes" id="UP000036403">
    <property type="component" value="Unassembled WGS sequence"/>
</dbReference>
<evidence type="ECO:0000256" key="6">
    <source>
        <dbReference type="ARBA" id="ARBA00022843"/>
    </source>
</evidence>